<dbReference type="KEGG" id="wcp:H9Q76_01640"/>
<gene>
    <name evidence="1" type="ORF">H9Q76_01640</name>
</gene>
<evidence type="ECO:0000313" key="2">
    <source>
        <dbReference type="Proteomes" id="UP000515819"/>
    </source>
</evidence>
<sequence>MKDMKKVVAAQLEDLTDVILTLTGCKNLWGEPELPDCMRVEMESESEN</sequence>
<proteinExistence type="predicted"/>
<protein>
    <submittedName>
        <fullName evidence="1">Uncharacterized protein</fullName>
    </submittedName>
</protein>
<dbReference type="EMBL" id="CP060632">
    <property type="protein sequence ID" value="QNM00042.1"/>
    <property type="molecule type" value="Genomic_DNA"/>
</dbReference>
<accession>A0A7G9FNB0</accession>
<keyword evidence="2" id="KW-1185">Reference proteome</keyword>
<dbReference type="RefSeq" id="WP_196021352.1">
    <property type="nucleotide sequence ID" value="NZ_CP060632.1"/>
</dbReference>
<organism evidence="1 2">
    <name type="scientific">Wujia chipingensis</name>
    <dbReference type="NCBI Taxonomy" id="2763670"/>
    <lineage>
        <taxon>Bacteria</taxon>
        <taxon>Bacillati</taxon>
        <taxon>Bacillota</taxon>
        <taxon>Clostridia</taxon>
        <taxon>Lachnospirales</taxon>
        <taxon>Lachnospiraceae</taxon>
        <taxon>Wujia</taxon>
    </lineage>
</organism>
<name>A0A7G9FNB0_9FIRM</name>
<dbReference type="AlphaFoldDB" id="A0A7G9FNB0"/>
<reference evidence="1 2" key="1">
    <citation type="submission" date="2020-08" db="EMBL/GenBank/DDBJ databases">
        <authorList>
            <person name="Liu C."/>
            <person name="Sun Q."/>
        </authorList>
    </citation>
    <scope>NUCLEOTIDE SEQUENCE [LARGE SCALE GENOMIC DNA]</scope>
    <source>
        <strain evidence="1 2">NSJ-4</strain>
    </source>
</reference>
<dbReference type="Proteomes" id="UP000515819">
    <property type="component" value="Chromosome"/>
</dbReference>
<evidence type="ECO:0000313" key="1">
    <source>
        <dbReference type="EMBL" id="QNM00042.1"/>
    </source>
</evidence>